<evidence type="ECO:0000256" key="7">
    <source>
        <dbReference type="ARBA" id="ARBA00023159"/>
    </source>
</evidence>
<reference evidence="13 14" key="1">
    <citation type="journal article" date="2011" name="Proc. Natl. Acad. Sci. U.S.A.">
        <title>Evolutionary erosion of yeast sex chromosomes by mating-type switching accidents.</title>
        <authorList>
            <person name="Gordon J.L."/>
            <person name="Armisen D."/>
            <person name="Proux-Wera E."/>
            <person name="Oheigeartaigh S.S."/>
            <person name="Byrne K.P."/>
            <person name="Wolfe K.H."/>
        </authorList>
    </citation>
    <scope>NUCLEOTIDE SEQUENCE [LARGE SCALE GENOMIC DNA]</scope>
    <source>
        <strain evidence="14">ATCC 22294 / BCRC 22015 / CBS 2517 / CECT 1963 / NBRC 1671 / NRRL Y-8276</strain>
    </source>
</reference>
<comment type="similarity">
    <text evidence="2">Belongs to the cyclin family. Cyclin C subfamily.</text>
</comment>
<dbReference type="GO" id="GO:1990508">
    <property type="term" value="C:CKM complex"/>
    <property type="evidence" value="ECO:0007669"/>
    <property type="project" value="EnsemblFungi"/>
</dbReference>
<evidence type="ECO:0000313" key="13">
    <source>
        <dbReference type="EMBL" id="CCF59737.1"/>
    </source>
</evidence>
<sequence length="332" mass="38677">MSGSYWTSMQRLQWQYSKSSLAKERQKLWLLECQLFPQGLNIVMDSKQNGQEIATAKNIPIVHRDLHYDKDYNLRIYCYFLIMKLGRRLNIRQLALATAHVYLSRFLLKASIREVNLYLLVTTCVYLACKVEECPQYIRTLVSEARSLWPEFVPPDPTRVTEFEFYLIEELQSYLIVHHPYRSMEQIVQALNEPAYNLKLSPDDIQNCWSLINDSYITDIHLTSPPHIIAMACVFIAVSTQGDKSIKSMISQEAMTSQQETFNRFMAESQVDLEEVMDAIQELITLYDHWDKYHEPWIKFLLHTLYLRPSSPFPQQATGTTTNGSITNSLPT</sequence>
<proteinExistence type="inferred from homology"/>
<dbReference type="FunCoup" id="H2AZI1">
    <property type="interactions" value="1053"/>
</dbReference>
<dbReference type="SMART" id="SM00385">
    <property type="entry name" value="CYCLIN"/>
    <property type="match status" value="2"/>
</dbReference>
<evidence type="ECO:0000256" key="3">
    <source>
        <dbReference type="ARBA" id="ARBA00014912"/>
    </source>
</evidence>
<dbReference type="RefSeq" id="XP_003958872.1">
    <property type="nucleotide sequence ID" value="XM_003958823.1"/>
</dbReference>
<dbReference type="OrthoDB" id="10266018at2759"/>
<dbReference type="InterPro" id="IPR006671">
    <property type="entry name" value="Cyclin_N"/>
</dbReference>
<evidence type="ECO:0000256" key="1">
    <source>
        <dbReference type="ARBA" id="ARBA00004123"/>
    </source>
</evidence>
<keyword evidence="8" id="KW-0804">Transcription</keyword>
<protein>
    <recommendedName>
        <fullName evidence="3">RNA polymerase II holoenzyme cyclin-like subunit</fullName>
    </recommendedName>
</protein>
<evidence type="ECO:0000256" key="10">
    <source>
        <dbReference type="RuleBase" id="RU000383"/>
    </source>
</evidence>
<dbReference type="Proteomes" id="UP000005220">
    <property type="component" value="Chromosome 8"/>
</dbReference>
<evidence type="ECO:0000256" key="6">
    <source>
        <dbReference type="ARBA" id="ARBA00023127"/>
    </source>
</evidence>
<dbReference type="EMBL" id="HE650828">
    <property type="protein sequence ID" value="CCF59737.1"/>
    <property type="molecule type" value="Genomic_DNA"/>
</dbReference>
<gene>
    <name evidence="13" type="primary">KAFR0H03270</name>
    <name evidence="13" type="ORF">KAFR_0H03270</name>
</gene>
<dbReference type="Pfam" id="PF00134">
    <property type="entry name" value="Cyclin_N"/>
    <property type="match status" value="1"/>
</dbReference>
<feature type="compositionally biased region" description="Low complexity" evidence="11">
    <location>
        <begin position="318"/>
        <end position="332"/>
    </location>
</feature>
<evidence type="ECO:0000256" key="8">
    <source>
        <dbReference type="ARBA" id="ARBA00023163"/>
    </source>
</evidence>
<dbReference type="CDD" id="cd20546">
    <property type="entry name" value="CYCLIN_SpCG1C_ScCTK2-like_rpt2"/>
    <property type="match status" value="1"/>
</dbReference>
<dbReference type="eggNOG" id="KOG0794">
    <property type="taxonomic scope" value="Eukaryota"/>
</dbReference>
<dbReference type="InterPro" id="IPR036915">
    <property type="entry name" value="Cyclin-like_sf"/>
</dbReference>
<evidence type="ECO:0000256" key="4">
    <source>
        <dbReference type="ARBA" id="ARBA00022491"/>
    </source>
</evidence>
<dbReference type="GeneID" id="13887733"/>
<keyword evidence="9" id="KW-0539">Nucleus</keyword>
<dbReference type="GO" id="GO:0045944">
    <property type="term" value="P:positive regulation of transcription by RNA polymerase II"/>
    <property type="evidence" value="ECO:0007669"/>
    <property type="project" value="EnsemblFungi"/>
</dbReference>
<keyword evidence="6 10" id="KW-0195">Cyclin</keyword>
<dbReference type="GO" id="GO:0000411">
    <property type="term" value="P:positive regulation of transcription by galactose"/>
    <property type="evidence" value="ECO:0007669"/>
    <property type="project" value="EnsemblFungi"/>
</dbReference>
<dbReference type="CDD" id="cd20513">
    <property type="entry name" value="CYCLIN_CCNC_rpt1"/>
    <property type="match status" value="1"/>
</dbReference>
<keyword evidence="5" id="KW-0805">Transcription regulation</keyword>
<dbReference type="GO" id="GO:0016538">
    <property type="term" value="F:cyclin-dependent protein serine/threonine kinase regulator activity"/>
    <property type="evidence" value="ECO:0007669"/>
    <property type="project" value="EnsemblFungi"/>
</dbReference>
<dbReference type="GO" id="GO:0000122">
    <property type="term" value="P:negative regulation of transcription by RNA polymerase II"/>
    <property type="evidence" value="ECO:0007669"/>
    <property type="project" value="EnsemblFungi"/>
</dbReference>
<dbReference type="AlphaFoldDB" id="H2AZI1"/>
<accession>H2AZI1</accession>
<keyword evidence="4" id="KW-0678">Repressor</keyword>
<evidence type="ECO:0000259" key="12">
    <source>
        <dbReference type="SMART" id="SM00385"/>
    </source>
</evidence>
<evidence type="ECO:0000256" key="5">
    <source>
        <dbReference type="ARBA" id="ARBA00023015"/>
    </source>
</evidence>
<dbReference type="InParanoid" id="H2AZI1"/>
<dbReference type="InterPro" id="IPR013763">
    <property type="entry name" value="Cyclin-like_dom"/>
</dbReference>
<dbReference type="PANTHER" id="PTHR10026">
    <property type="entry name" value="CYCLIN"/>
    <property type="match status" value="1"/>
</dbReference>
<dbReference type="PIRSF" id="PIRSF028758">
    <property type="entry name" value="Cyclin, C/H/G types"/>
    <property type="match status" value="1"/>
</dbReference>
<evidence type="ECO:0000256" key="9">
    <source>
        <dbReference type="ARBA" id="ARBA00023242"/>
    </source>
</evidence>
<dbReference type="GO" id="GO:0016592">
    <property type="term" value="C:mediator complex"/>
    <property type="evidence" value="ECO:0007669"/>
    <property type="project" value="EnsemblFungi"/>
</dbReference>
<comment type="subcellular location">
    <subcellularLocation>
        <location evidence="1">Nucleus</location>
    </subcellularLocation>
</comment>
<dbReference type="STRING" id="1071382.H2AZI1"/>
<keyword evidence="7" id="KW-0010">Activator</keyword>
<dbReference type="InterPro" id="IPR031658">
    <property type="entry name" value="Cyclin_C_2"/>
</dbReference>
<evidence type="ECO:0000313" key="14">
    <source>
        <dbReference type="Proteomes" id="UP000005220"/>
    </source>
</evidence>
<dbReference type="FunFam" id="1.10.472.10:FF:000077">
    <property type="entry name" value="RNA polymerase II holoenzyme cyclin-like subunit"/>
    <property type="match status" value="1"/>
</dbReference>
<evidence type="ECO:0000256" key="2">
    <source>
        <dbReference type="ARBA" id="ARBA00008638"/>
    </source>
</evidence>
<feature type="domain" description="Cyclin-like" evidence="12">
    <location>
        <begin position="189"/>
        <end position="282"/>
    </location>
</feature>
<feature type="domain" description="Cyclin-like" evidence="12">
    <location>
        <begin position="80"/>
        <end position="179"/>
    </location>
</feature>
<evidence type="ECO:0000256" key="11">
    <source>
        <dbReference type="SAM" id="MobiDB-lite"/>
    </source>
</evidence>
<dbReference type="Gene3D" id="1.10.472.10">
    <property type="entry name" value="Cyclin-like"/>
    <property type="match status" value="2"/>
</dbReference>
<dbReference type="GO" id="GO:0000979">
    <property type="term" value="F:RNA polymerase II core promoter sequence-specific DNA binding"/>
    <property type="evidence" value="ECO:0007669"/>
    <property type="project" value="EnsemblFungi"/>
</dbReference>
<dbReference type="HOGENOM" id="CLU_034754_2_1_1"/>
<name>H2AZI1_KAZAF</name>
<dbReference type="SUPFAM" id="SSF47954">
    <property type="entry name" value="Cyclin-like"/>
    <property type="match status" value="2"/>
</dbReference>
<dbReference type="InterPro" id="IPR043198">
    <property type="entry name" value="Cyclin/Ssn8"/>
</dbReference>
<dbReference type="GO" id="GO:0034605">
    <property type="term" value="P:cellular response to heat"/>
    <property type="evidence" value="ECO:0007669"/>
    <property type="project" value="EnsemblFungi"/>
</dbReference>
<dbReference type="Pfam" id="PF16899">
    <property type="entry name" value="Cyclin_C_2"/>
    <property type="match status" value="1"/>
</dbReference>
<feature type="region of interest" description="Disordered" evidence="11">
    <location>
        <begin position="313"/>
        <end position="332"/>
    </location>
</feature>
<organism evidence="13 14">
    <name type="scientific">Kazachstania africana (strain ATCC 22294 / BCRC 22015 / CBS 2517 / CECT 1963 / NBRC 1671 / NRRL Y-8276)</name>
    <name type="common">Yeast</name>
    <name type="synonym">Kluyveromyces africanus</name>
    <dbReference type="NCBI Taxonomy" id="1071382"/>
    <lineage>
        <taxon>Eukaryota</taxon>
        <taxon>Fungi</taxon>
        <taxon>Dikarya</taxon>
        <taxon>Ascomycota</taxon>
        <taxon>Saccharomycotina</taxon>
        <taxon>Saccharomycetes</taxon>
        <taxon>Saccharomycetales</taxon>
        <taxon>Saccharomycetaceae</taxon>
        <taxon>Kazachstania</taxon>
    </lineage>
</organism>
<dbReference type="GO" id="GO:0051321">
    <property type="term" value="P:meiotic cell cycle"/>
    <property type="evidence" value="ECO:0007669"/>
    <property type="project" value="EnsemblFungi"/>
</dbReference>
<dbReference type="KEGG" id="kaf:KAFR_0H03270"/>
<keyword evidence="14" id="KW-1185">Reference proteome</keyword>